<dbReference type="EMBL" id="JYDU01000040">
    <property type="protein sequence ID" value="KRX96773.1"/>
    <property type="molecule type" value="Genomic_DNA"/>
</dbReference>
<proteinExistence type="predicted"/>
<organism evidence="1 3">
    <name type="scientific">Trichinella pseudospiralis</name>
    <name type="common">Parasitic roundworm</name>
    <dbReference type="NCBI Taxonomy" id="6337"/>
    <lineage>
        <taxon>Eukaryota</taxon>
        <taxon>Metazoa</taxon>
        <taxon>Ecdysozoa</taxon>
        <taxon>Nematoda</taxon>
        <taxon>Enoplea</taxon>
        <taxon>Dorylaimia</taxon>
        <taxon>Trichinellida</taxon>
        <taxon>Trichinellidae</taxon>
        <taxon>Trichinella</taxon>
    </lineage>
</organism>
<evidence type="ECO:0000313" key="4">
    <source>
        <dbReference type="Proteomes" id="UP000054995"/>
    </source>
</evidence>
<evidence type="ECO:0000313" key="1">
    <source>
        <dbReference type="EMBL" id="KRX96773.1"/>
    </source>
</evidence>
<dbReference type="AlphaFoldDB" id="A0A0V0Y9E9"/>
<reference evidence="3 4" key="1">
    <citation type="submission" date="2015-01" db="EMBL/GenBank/DDBJ databases">
        <title>Evolution of Trichinella species and genotypes.</title>
        <authorList>
            <person name="Korhonen P.K."/>
            <person name="Edoardo P."/>
            <person name="Giuseppe L.R."/>
            <person name="Gasser R.B."/>
        </authorList>
    </citation>
    <scope>NUCLEOTIDE SEQUENCE [LARGE SCALE GENOMIC DNA]</scope>
    <source>
        <strain evidence="1">ISS141</strain>
        <strain evidence="2">ISS470</strain>
    </source>
</reference>
<sequence>MKNDYNDNYVDSAVVQSRENLVNQGVAPNWVRQAAQTVATVCMACSAFVQQFDDIRRLQCLITA</sequence>
<dbReference type="Proteomes" id="UP000054995">
    <property type="component" value="Unassembled WGS sequence"/>
</dbReference>
<dbReference type="EMBL" id="JYDT01000138">
    <property type="protein sequence ID" value="KRY83527.1"/>
    <property type="molecule type" value="Genomic_DNA"/>
</dbReference>
<evidence type="ECO:0000313" key="2">
    <source>
        <dbReference type="EMBL" id="KRY83527.1"/>
    </source>
</evidence>
<dbReference type="Proteomes" id="UP000054815">
    <property type="component" value="Unassembled WGS sequence"/>
</dbReference>
<protein>
    <submittedName>
        <fullName evidence="1">Uncharacterized protein</fullName>
    </submittedName>
</protein>
<gene>
    <name evidence="2" type="ORF">T4D_951</name>
    <name evidence="1" type="ORF">T4E_10024</name>
</gene>
<name>A0A0V0Y9E9_TRIPS</name>
<keyword evidence="4" id="KW-1185">Reference proteome</keyword>
<comment type="caution">
    <text evidence="1">The sequence shown here is derived from an EMBL/GenBank/DDBJ whole genome shotgun (WGS) entry which is preliminary data.</text>
</comment>
<evidence type="ECO:0000313" key="3">
    <source>
        <dbReference type="Proteomes" id="UP000054815"/>
    </source>
</evidence>
<accession>A0A0V0Y9E9</accession>